<gene>
    <name evidence="1" type="ORF">QYF49_01935</name>
</gene>
<protein>
    <submittedName>
        <fullName evidence="1">Uncharacterized protein</fullName>
    </submittedName>
</protein>
<name>A0ABT8E1L4_9BACL</name>
<comment type="caution">
    <text evidence="1">The sequence shown here is derived from an EMBL/GenBank/DDBJ whole genome shotgun (WGS) entry which is preliminary data.</text>
</comment>
<keyword evidence="2" id="KW-1185">Reference proteome</keyword>
<accession>A0ABT8E1L4</accession>
<proteinExistence type="predicted"/>
<evidence type="ECO:0000313" key="1">
    <source>
        <dbReference type="EMBL" id="MDN4071790.1"/>
    </source>
</evidence>
<evidence type="ECO:0000313" key="2">
    <source>
        <dbReference type="Proteomes" id="UP001168694"/>
    </source>
</evidence>
<dbReference type="Proteomes" id="UP001168694">
    <property type="component" value="Unassembled WGS sequence"/>
</dbReference>
<dbReference type="RefSeq" id="WP_290397947.1">
    <property type="nucleotide sequence ID" value="NZ_JAUHLN010000001.1"/>
</dbReference>
<organism evidence="1 2">
    <name type="scientific">Fictibacillus terranigra</name>
    <dbReference type="NCBI Taxonomy" id="3058424"/>
    <lineage>
        <taxon>Bacteria</taxon>
        <taxon>Bacillati</taxon>
        <taxon>Bacillota</taxon>
        <taxon>Bacilli</taxon>
        <taxon>Bacillales</taxon>
        <taxon>Fictibacillaceae</taxon>
        <taxon>Fictibacillus</taxon>
    </lineage>
</organism>
<reference evidence="1" key="1">
    <citation type="submission" date="2023-06" db="EMBL/GenBank/DDBJ databases">
        <title>Draft Genome Sequences of Representative Paenibacillus Polymyxa, Bacillus cereus, Fictibacillus sp., and Brevibacillus agri Strains Isolated from Amazonian Dark Earth.</title>
        <authorList>
            <person name="Pellegrinetti T.A."/>
            <person name="Cunha I.C.M."/>
            <person name="Chaves M.G."/>
            <person name="Freitas A.S."/>
            <person name="Silva A.V.R."/>
            <person name="Tsai S.M."/>
            <person name="Mendes L.W."/>
        </authorList>
    </citation>
    <scope>NUCLEOTIDE SEQUENCE</scope>
    <source>
        <strain evidence="1">CENA-BCM004</strain>
    </source>
</reference>
<dbReference type="EMBL" id="JAUHLN010000001">
    <property type="protein sequence ID" value="MDN4071790.1"/>
    <property type="molecule type" value="Genomic_DNA"/>
</dbReference>
<sequence>MKQDYELLQQKQKLMEEISQLETLDSKYRLYINRLRGKQMGIRRIIEQANSWRSGQSQKAFQMELQDYFGQYTRKINEMETISDNIKKAKHAAQNSLTLLLVSRGPKW</sequence>